<keyword evidence="1" id="KW-0862">Zinc</keyword>
<gene>
    <name evidence="3" type="ORF">OdinLCB4_002910</name>
</gene>
<dbReference type="GO" id="GO:0000724">
    <property type="term" value="P:double-strand break repair via homologous recombination"/>
    <property type="evidence" value="ECO:0007669"/>
    <property type="project" value="TreeGrafter"/>
</dbReference>
<dbReference type="PROSITE" id="PS50966">
    <property type="entry name" value="ZF_SWIM"/>
    <property type="match status" value="1"/>
</dbReference>
<reference evidence="3" key="2">
    <citation type="journal article" date="2022" name="Nat. Microbiol.">
        <title>A closed Candidatus Odinarchaeum chromosome exposes Asgard archaeal viruses.</title>
        <authorList>
            <person name="Tamarit D."/>
            <person name="Caceres E.F."/>
            <person name="Krupovic M."/>
            <person name="Nijland R."/>
            <person name="Eme L."/>
            <person name="Robinson N.P."/>
            <person name="Ettema T.J.G."/>
        </authorList>
    </citation>
    <scope>NUCLEOTIDE SEQUENCE</scope>
    <source>
        <strain evidence="3">LCB_4</strain>
    </source>
</reference>
<evidence type="ECO:0000259" key="2">
    <source>
        <dbReference type="PROSITE" id="PS50966"/>
    </source>
</evidence>
<name>A0AAF0D3B5_ODILC</name>
<dbReference type="AlphaFoldDB" id="A0AAF0D3B5"/>
<sequence>MSDECEKYFKELADRKVLTLQMLKFFSEYYGERFWKALKAVVDGLIKKYVFTPSNRVEWIIIGKKRDYLIVSELYCSCQDFYMNVVLRKNAVICYHLLARRLAEALDCFEEIRVEDNKYEKFMCEWREIEDS</sequence>
<dbReference type="PANTHER" id="PTHR28498:SF1">
    <property type="entry name" value="ZINC FINGER SWIM DOMAIN-CONTAINING PROTEIN 7"/>
    <property type="match status" value="1"/>
</dbReference>
<keyword evidence="1" id="KW-0863">Zinc-finger</keyword>
<dbReference type="KEGG" id="oyw:OdinLCB4_002910"/>
<organism evidence="3 4">
    <name type="scientific">Odinarchaeota yellowstonii (strain LCB_4)</name>
    <dbReference type="NCBI Taxonomy" id="1841599"/>
    <lineage>
        <taxon>Archaea</taxon>
        <taxon>Promethearchaeati</taxon>
        <taxon>Candidatus Odinarchaeota</taxon>
        <taxon>Candidatus Odinarchaeia</taxon>
        <taxon>Candidatus Odinarchaeales</taxon>
        <taxon>Candidatus Odinarchaeaceae</taxon>
        <taxon>Candidatus Odinarchaeum</taxon>
    </lineage>
</organism>
<proteinExistence type="predicted"/>
<dbReference type="PANTHER" id="PTHR28498">
    <property type="entry name" value="ZINC FINGER SWIM DOMAIN-CONTAINING PROTEIN 7"/>
    <property type="match status" value="1"/>
</dbReference>
<accession>A0AAF0D3B5</accession>
<dbReference type="EMBL" id="CP091871">
    <property type="protein sequence ID" value="WEU40879.1"/>
    <property type="molecule type" value="Genomic_DNA"/>
</dbReference>
<feature type="domain" description="SWIM-type" evidence="2">
    <location>
        <begin position="68"/>
        <end position="105"/>
    </location>
</feature>
<evidence type="ECO:0000256" key="1">
    <source>
        <dbReference type="PROSITE-ProRule" id="PRU00325"/>
    </source>
</evidence>
<dbReference type="GO" id="GO:0008270">
    <property type="term" value="F:zinc ion binding"/>
    <property type="evidence" value="ECO:0007669"/>
    <property type="project" value="UniProtKB-KW"/>
</dbReference>
<reference evidence="3" key="1">
    <citation type="journal article" date="2017" name="Nature">
        <title>Asgard archaea illuminate the origin of eukaryotic cellular complexity.</title>
        <authorList>
            <person name="Zaremba-Niedzwiedzka K."/>
            <person name="Caceres E.F."/>
            <person name="Saw J.H."/>
            <person name="Backstrom D."/>
            <person name="Juzokaite L."/>
            <person name="Vancaester E."/>
            <person name="Seitz K.W."/>
            <person name="Anantharaman K."/>
            <person name="Starnawski P."/>
            <person name="Kjeldsen K.U."/>
            <person name="Scott M.B."/>
            <person name="Nunoura T."/>
            <person name="Banfield J.F."/>
            <person name="Schramm A."/>
            <person name="Baker B.J."/>
            <person name="Spang A."/>
            <person name="Ettema T.J.G."/>
        </authorList>
    </citation>
    <scope>NUCLEOTIDE SEQUENCE</scope>
    <source>
        <strain evidence="3">LCB_4</strain>
    </source>
</reference>
<evidence type="ECO:0000313" key="4">
    <source>
        <dbReference type="Proteomes" id="UP000186851"/>
    </source>
</evidence>
<dbReference type="InterPro" id="IPR007527">
    <property type="entry name" value="Znf_SWIM"/>
</dbReference>
<protein>
    <submittedName>
        <fullName evidence="3">SWIM zinc finger family protein</fullName>
    </submittedName>
</protein>
<dbReference type="Proteomes" id="UP000186851">
    <property type="component" value="Chromosome"/>
</dbReference>
<evidence type="ECO:0000313" key="3">
    <source>
        <dbReference type="EMBL" id="WEU40879.1"/>
    </source>
</evidence>
<keyword evidence="1" id="KW-0479">Metal-binding</keyword>